<dbReference type="InterPro" id="IPR035906">
    <property type="entry name" value="MetI-like_sf"/>
</dbReference>
<keyword evidence="6 7" id="KW-0472">Membrane</keyword>
<evidence type="ECO:0000256" key="5">
    <source>
        <dbReference type="ARBA" id="ARBA00022989"/>
    </source>
</evidence>
<feature type="transmembrane region" description="Helical" evidence="7">
    <location>
        <begin position="108"/>
        <end position="131"/>
    </location>
</feature>
<dbReference type="InterPro" id="IPR000515">
    <property type="entry name" value="MetI-like"/>
</dbReference>
<feature type="domain" description="ABC transmembrane type-1" evidence="8">
    <location>
        <begin position="73"/>
        <end position="263"/>
    </location>
</feature>
<name>A7VX73_9FIRM</name>
<dbReference type="EMBL" id="ABCB02000020">
    <property type="protein sequence ID" value="EDO60370.1"/>
    <property type="molecule type" value="Genomic_DNA"/>
</dbReference>
<organism evidence="9 11">
    <name type="scientific">[Clostridium] leptum DSM 753</name>
    <dbReference type="NCBI Taxonomy" id="428125"/>
    <lineage>
        <taxon>Bacteria</taxon>
        <taxon>Bacillati</taxon>
        <taxon>Bacillota</taxon>
        <taxon>Clostridia</taxon>
        <taxon>Eubacteriales</taxon>
        <taxon>Oscillospiraceae</taxon>
        <taxon>Oscillospiraceae incertae sedis</taxon>
    </lineage>
</organism>
<reference evidence="9 11" key="1">
    <citation type="submission" date="2007-08" db="EMBL/GenBank/DDBJ databases">
        <title>Draft genome sequence of Clostridium leptum (DSM 753).</title>
        <authorList>
            <person name="Sudarsanam P."/>
            <person name="Ley R."/>
            <person name="Guruge J."/>
            <person name="Turnbaugh P.J."/>
            <person name="Mahowald M."/>
            <person name="Liep D."/>
            <person name="Gordon J."/>
        </authorList>
    </citation>
    <scope>NUCLEOTIDE SEQUENCE [LARGE SCALE GENOMIC DNA]</scope>
    <source>
        <strain evidence="9 11">DSM 753</strain>
    </source>
</reference>
<evidence type="ECO:0000313" key="11">
    <source>
        <dbReference type="Proteomes" id="UP000003490"/>
    </source>
</evidence>
<keyword evidence="5 7" id="KW-1133">Transmembrane helix</keyword>
<evidence type="ECO:0000313" key="12">
    <source>
        <dbReference type="Proteomes" id="UP000220611"/>
    </source>
</evidence>
<protein>
    <submittedName>
        <fullName evidence="9">ABC transporter, permease protein</fullName>
    </submittedName>
    <submittedName>
        <fullName evidence="10">Carbohydrate ABC transporter permease</fullName>
    </submittedName>
</protein>
<sequence length="278" mass="30886">MRKLKRVPWCLFLIVFLTIGTIIMIYPFIWMVSASFKEVAEMYQIPPTVIPRNPTIKNYLVVFQQMGLLAAMYKNSLIVSTSITVLQTLTASLAAFVFAKLRFPGKNFIFITFMAAMMVPAQLTIIPNYFIVKALGLMDSLGSLIALGAFSAFAIFLIRQFFMSLPLELDDAAKIDGCGYFRSYLLIHFPLAKSVLSVNAILCFNGAWGDFFNPLIFLKSIQNMTLPLGLSMLQGMYSQQSPAVNVATMVVALIPVLIVFLIGRKRLIAGVATTGMKM</sequence>
<dbReference type="EMBL" id="NOXF01000001">
    <property type="protein sequence ID" value="PEQ25720.1"/>
    <property type="molecule type" value="Genomic_DNA"/>
</dbReference>
<dbReference type="Proteomes" id="UP000003490">
    <property type="component" value="Unassembled WGS sequence"/>
</dbReference>
<dbReference type="Pfam" id="PF00528">
    <property type="entry name" value="BPD_transp_1"/>
    <property type="match status" value="1"/>
</dbReference>
<reference evidence="9 11" key="2">
    <citation type="submission" date="2007-08" db="EMBL/GenBank/DDBJ databases">
        <authorList>
            <person name="Fulton L."/>
            <person name="Clifton S."/>
            <person name="Fulton B."/>
            <person name="Xu J."/>
            <person name="Minx P."/>
            <person name="Pepin K.H."/>
            <person name="Johnson M."/>
            <person name="Thiruvilangam P."/>
            <person name="Bhonagiri V."/>
            <person name="Nash W.E."/>
            <person name="Wang C."/>
            <person name="Mardis E.R."/>
            <person name="Wilson R.K."/>
        </authorList>
    </citation>
    <scope>NUCLEOTIDE SEQUENCE [LARGE SCALE GENOMIC DNA]</scope>
    <source>
        <strain evidence="9 11">DSM 753</strain>
    </source>
</reference>
<dbReference type="PANTHER" id="PTHR43744:SF12">
    <property type="entry name" value="ABC TRANSPORTER PERMEASE PROTEIN MG189-RELATED"/>
    <property type="match status" value="1"/>
</dbReference>
<feature type="transmembrane region" description="Helical" evidence="7">
    <location>
        <begin position="7"/>
        <end position="29"/>
    </location>
</feature>
<evidence type="ECO:0000313" key="9">
    <source>
        <dbReference type="EMBL" id="EDO60370.1"/>
    </source>
</evidence>
<keyword evidence="2 7" id="KW-0813">Transport</keyword>
<dbReference type="Gene3D" id="1.10.3720.10">
    <property type="entry name" value="MetI-like"/>
    <property type="match status" value="1"/>
</dbReference>
<proteinExistence type="inferred from homology"/>
<dbReference type="GO" id="GO:0055085">
    <property type="term" value="P:transmembrane transport"/>
    <property type="evidence" value="ECO:0007669"/>
    <property type="project" value="InterPro"/>
</dbReference>
<keyword evidence="12" id="KW-1185">Reference proteome</keyword>
<feature type="transmembrane region" description="Helical" evidence="7">
    <location>
        <begin position="183"/>
        <end position="208"/>
    </location>
</feature>
<evidence type="ECO:0000313" key="10">
    <source>
        <dbReference type="EMBL" id="PEQ25720.1"/>
    </source>
</evidence>
<dbReference type="PANTHER" id="PTHR43744">
    <property type="entry name" value="ABC TRANSPORTER PERMEASE PROTEIN MG189-RELATED-RELATED"/>
    <property type="match status" value="1"/>
</dbReference>
<dbReference type="SUPFAM" id="SSF161098">
    <property type="entry name" value="MetI-like"/>
    <property type="match status" value="1"/>
</dbReference>
<evidence type="ECO:0000256" key="3">
    <source>
        <dbReference type="ARBA" id="ARBA00022475"/>
    </source>
</evidence>
<reference evidence="10 12" key="3">
    <citation type="submission" date="2017-07" db="EMBL/GenBank/DDBJ databases">
        <title>Prevalence of linear plasmids in Cutibacterium (Propionibacterium) acnes isolates obtained from prostatic tissue.</title>
        <authorList>
            <person name="Davidsson S."/>
            <person name="Carlsson J."/>
            <person name="Molling P."/>
            <person name="Andren O."/>
            <person name="Andersson S.-O."/>
            <person name="Brzuszkiewicz E."/>
            <person name="Poehlein A."/>
            <person name="Al-Zeer M."/>
            <person name="Brinkmann V."/>
            <person name="Scavenius C."/>
            <person name="Nazipi S."/>
            <person name="Soderquist B."/>
            <person name="Bruggemann H."/>
        </authorList>
    </citation>
    <scope>NUCLEOTIDE SEQUENCE [LARGE SCALE GENOMIC DNA]</scope>
    <source>
        <strain evidence="10 12">DSM 753</strain>
    </source>
</reference>
<dbReference type="CDD" id="cd06261">
    <property type="entry name" value="TM_PBP2"/>
    <property type="match status" value="1"/>
</dbReference>
<comment type="caution">
    <text evidence="9">The sequence shown here is derived from an EMBL/GenBank/DDBJ whole genome shotgun (WGS) entry which is preliminary data.</text>
</comment>
<keyword evidence="3" id="KW-1003">Cell membrane</keyword>
<comment type="similarity">
    <text evidence="7">Belongs to the binding-protein-dependent transport system permease family.</text>
</comment>
<keyword evidence="4 7" id="KW-0812">Transmembrane</keyword>
<dbReference type="AlphaFoldDB" id="A7VX73"/>
<evidence type="ECO:0000256" key="4">
    <source>
        <dbReference type="ARBA" id="ARBA00022692"/>
    </source>
</evidence>
<evidence type="ECO:0000256" key="7">
    <source>
        <dbReference type="RuleBase" id="RU363032"/>
    </source>
</evidence>
<comment type="subcellular location">
    <subcellularLocation>
        <location evidence="1 7">Cell membrane</location>
        <topology evidence="1 7">Multi-pass membrane protein</topology>
    </subcellularLocation>
</comment>
<dbReference type="eggNOG" id="COG0395">
    <property type="taxonomic scope" value="Bacteria"/>
</dbReference>
<dbReference type="HOGENOM" id="CLU_016047_1_1_9"/>
<evidence type="ECO:0000256" key="2">
    <source>
        <dbReference type="ARBA" id="ARBA00022448"/>
    </source>
</evidence>
<feature type="transmembrane region" description="Helical" evidence="7">
    <location>
        <begin position="143"/>
        <end position="162"/>
    </location>
</feature>
<dbReference type="OrthoDB" id="153186at2"/>
<gene>
    <name evidence="10" type="ORF">CH238_01645</name>
    <name evidence="9" type="ORF">CLOLEP_03196</name>
</gene>
<dbReference type="PROSITE" id="PS50928">
    <property type="entry name" value="ABC_TM1"/>
    <property type="match status" value="1"/>
</dbReference>
<accession>A7VX73</accession>
<evidence type="ECO:0000256" key="6">
    <source>
        <dbReference type="ARBA" id="ARBA00023136"/>
    </source>
</evidence>
<dbReference type="Proteomes" id="UP000220611">
    <property type="component" value="Unassembled WGS sequence"/>
</dbReference>
<evidence type="ECO:0000259" key="8">
    <source>
        <dbReference type="PROSITE" id="PS50928"/>
    </source>
</evidence>
<dbReference type="GO" id="GO:0005886">
    <property type="term" value="C:plasma membrane"/>
    <property type="evidence" value="ECO:0007669"/>
    <property type="project" value="UniProtKB-SubCell"/>
</dbReference>
<feature type="transmembrane region" description="Helical" evidence="7">
    <location>
        <begin position="77"/>
        <end position="99"/>
    </location>
</feature>
<feature type="transmembrane region" description="Helical" evidence="7">
    <location>
        <begin position="242"/>
        <end position="262"/>
    </location>
</feature>
<evidence type="ECO:0000256" key="1">
    <source>
        <dbReference type="ARBA" id="ARBA00004651"/>
    </source>
</evidence>